<dbReference type="Proteomes" id="UP000887580">
    <property type="component" value="Unplaced"/>
</dbReference>
<proteinExistence type="predicted"/>
<evidence type="ECO:0000313" key="2">
    <source>
        <dbReference type="WBParaSite" id="PS1159_v2.g5253.t2"/>
    </source>
</evidence>
<evidence type="ECO:0000313" key="1">
    <source>
        <dbReference type="Proteomes" id="UP000887580"/>
    </source>
</evidence>
<organism evidence="1 2">
    <name type="scientific">Panagrolaimus sp. PS1159</name>
    <dbReference type="NCBI Taxonomy" id="55785"/>
    <lineage>
        <taxon>Eukaryota</taxon>
        <taxon>Metazoa</taxon>
        <taxon>Ecdysozoa</taxon>
        <taxon>Nematoda</taxon>
        <taxon>Chromadorea</taxon>
        <taxon>Rhabditida</taxon>
        <taxon>Tylenchina</taxon>
        <taxon>Panagrolaimomorpha</taxon>
        <taxon>Panagrolaimoidea</taxon>
        <taxon>Panagrolaimidae</taxon>
        <taxon>Panagrolaimus</taxon>
    </lineage>
</organism>
<name>A0AC35GGU9_9BILA</name>
<dbReference type="WBParaSite" id="PS1159_v2.g5253.t2">
    <property type="protein sequence ID" value="PS1159_v2.g5253.t2"/>
    <property type="gene ID" value="PS1159_v2.g5253"/>
</dbReference>
<protein>
    <submittedName>
        <fullName evidence="2">Non-specific serine/threonine protein kinase</fullName>
    </submittedName>
</protein>
<reference evidence="2" key="1">
    <citation type="submission" date="2022-11" db="UniProtKB">
        <authorList>
            <consortium name="WormBaseParasite"/>
        </authorList>
    </citation>
    <scope>IDENTIFICATION</scope>
</reference>
<accession>A0AC35GGU9</accession>
<sequence length="594" mass="65831">MSVDASPSVVNSTNLPSKDLTPQSNVVDYFNRQQDPEVAAFKLDDNELKKTPNDVFQIVNKLGEGSYGSVHRAIHKSSGTVLAVKKVPLDTDLQEIIKEITIMQQCDSCYVVKYYGSYFENSDLWIVMEYCGAGSIVMEYCGAGSVSDIMRLRRKTLDELEMGAIIRDTLLGLSYLHSLKKIHRDIKAGNILLNLQGHAKLADFGVAGQLTDTIVKRNTVIGTPFWISPEVIQEIGYDTKADIWSLGITAIEMAEGRPPHADMHPMRAIFIIPTESPPALKRPLEWSQRFNDFIAHCLVKKPEERTAADELLKHEFITTAPGPEVVKDMIEDAKRMAEEYAKVESNFQMHDSDTGDSSTLIRRDTAGNTMVESDVDEGTMVQHSITTGPIMSALNRMNINDQVKQNGDVLTFRNNVTPPPNFNTVSHGGGLPPPPAYEEHFQQGRNAFKENAKAFNRNLPYGTADGPIGAGDSTMSSTTSGPDSTWAYGTFGTPLGRFGKMLEGHNDFSYLRTLSTNELIDAKASLEAEMDAELKALQARYHAKRQAILDAIETKKAEMDAELKALQARYHAKRQAILDAIQTKKGGRYHHTMS</sequence>